<keyword evidence="1" id="KW-0472">Membrane</keyword>
<keyword evidence="3" id="KW-1185">Reference proteome</keyword>
<keyword evidence="1" id="KW-0812">Transmembrane</keyword>
<accession>A0AAU9J0V4</accession>
<keyword evidence="1" id="KW-1133">Transmembrane helix</keyword>
<organism evidence="2 3">
    <name type="scientific">Blepharisma stoltei</name>
    <dbReference type="NCBI Taxonomy" id="1481888"/>
    <lineage>
        <taxon>Eukaryota</taxon>
        <taxon>Sar</taxon>
        <taxon>Alveolata</taxon>
        <taxon>Ciliophora</taxon>
        <taxon>Postciliodesmatophora</taxon>
        <taxon>Heterotrichea</taxon>
        <taxon>Heterotrichida</taxon>
        <taxon>Blepharismidae</taxon>
        <taxon>Blepharisma</taxon>
    </lineage>
</organism>
<evidence type="ECO:0000313" key="3">
    <source>
        <dbReference type="Proteomes" id="UP001162131"/>
    </source>
</evidence>
<proteinExistence type="predicted"/>
<dbReference type="AlphaFoldDB" id="A0AAU9J0V4"/>
<reference evidence="2" key="1">
    <citation type="submission" date="2021-09" db="EMBL/GenBank/DDBJ databases">
        <authorList>
            <consortium name="AG Swart"/>
            <person name="Singh M."/>
            <person name="Singh A."/>
            <person name="Seah K."/>
            <person name="Emmerich C."/>
        </authorList>
    </citation>
    <scope>NUCLEOTIDE SEQUENCE</scope>
    <source>
        <strain evidence="2">ATCC30299</strain>
    </source>
</reference>
<name>A0AAU9J0V4_9CILI</name>
<sequence length="68" mass="7847">MQLKIQMIAHAHAMMAIIHLVANALNVQLHALNAHLLQFVQLARQMHQYRMVYVFAILAILWTLQTTV</sequence>
<feature type="transmembrane region" description="Helical" evidence="1">
    <location>
        <begin position="7"/>
        <end position="27"/>
    </location>
</feature>
<dbReference type="Proteomes" id="UP001162131">
    <property type="component" value="Unassembled WGS sequence"/>
</dbReference>
<feature type="transmembrane region" description="Helical" evidence="1">
    <location>
        <begin position="47"/>
        <end position="64"/>
    </location>
</feature>
<protein>
    <submittedName>
        <fullName evidence="2">Uncharacterized protein</fullName>
    </submittedName>
</protein>
<evidence type="ECO:0000256" key="1">
    <source>
        <dbReference type="SAM" id="Phobius"/>
    </source>
</evidence>
<dbReference type="EMBL" id="CAJZBQ010000025">
    <property type="protein sequence ID" value="CAG9320465.1"/>
    <property type="molecule type" value="Genomic_DNA"/>
</dbReference>
<comment type="caution">
    <text evidence="2">The sequence shown here is derived from an EMBL/GenBank/DDBJ whole genome shotgun (WGS) entry which is preliminary data.</text>
</comment>
<evidence type="ECO:0000313" key="2">
    <source>
        <dbReference type="EMBL" id="CAG9320465.1"/>
    </source>
</evidence>
<gene>
    <name evidence="2" type="ORF">BSTOLATCC_MIC26380</name>
</gene>